<evidence type="ECO:0000313" key="1">
    <source>
        <dbReference type="EMBL" id="MDY0404884.1"/>
    </source>
</evidence>
<dbReference type="Proteomes" id="UP001228376">
    <property type="component" value="Unassembled WGS sequence"/>
</dbReference>
<protein>
    <submittedName>
        <fullName evidence="1">RDD family protein</fullName>
    </submittedName>
</protein>
<proteinExistence type="predicted"/>
<dbReference type="EMBL" id="JAROCA020000001">
    <property type="protein sequence ID" value="MDY0404884.1"/>
    <property type="molecule type" value="Genomic_DNA"/>
</dbReference>
<dbReference type="RefSeq" id="WP_306067181.1">
    <property type="nucleotide sequence ID" value="NZ_JAROCA020000001.1"/>
</dbReference>
<keyword evidence="2" id="KW-1185">Reference proteome</keyword>
<name>A0ABU5CEX9_9BACI</name>
<sequence length="129" mass="14684">MKTITKKRVKAYLIDVAITTAVTAGLEYFLRKKVKSEVFHTIVTPTAVMATLEYTQMRRNAQTFGYKKMGIKLDNIDGSALHSKQIIKRMIYRETISTFKYLGNPKAFAKEEGAVFPHDSYAETIVKEV</sequence>
<gene>
    <name evidence="1" type="ORF">P5G51_005260</name>
</gene>
<accession>A0ABU5CEX9</accession>
<reference evidence="1 2" key="1">
    <citation type="submission" date="2023-10" db="EMBL/GenBank/DDBJ databases">
        <title>179-bfca-hs.</title>
        <authorList>
            <person name="Miliotis G."/>
            <person name="Sengupta P."/>
            <person name="Hameed A."/>
            <person name="Chuvochina M."/>
            <person name="Mcdonagh F."/>
            <person name="Simpson A.C."/>
            <person name="Singh N.K."/>
            <person name="Rekha P.D."/>
            <person name="Raman K."/>
            <person name="Hugenholtz P."/>
            <person name="Venkateswaran K."/>
        </authorList>
    </citation>
    <scope>NUCLEOTIDE SEQUENCE [LARGE SCALE GENOMIC DNA]</scope>
    <source>
        <strain evidence="1 2">179-BFC-A-HS</strain>
    </source>
</reference>
<evidence type="ECO:0000313" key="2">
    <source>
        <dbReference type="Proteomes" id="UP001228376"/>
    </source>
</evidence>
<organism evidence="1 2">
    <name type="scientific">Tigheibacillus jepli</name>
    <dbReference type="NCBI Taxonomy" id="3035914"/>
    <lineage>
        <taxon>Bacteria</taxon>
        <taxon>Bacillati</taxon>
        <taxon>Bacillota</taxon>
        <taxon>Bacilli</taxon>
        <taxon>Bacillales</taxon>
        <taxon>Bacillaceae</taxon>
        <taxon>Tigheibacillus</taxon>
    </lineage>
</organism>
<comment type="caution">
    <text evidence="1">The sequence shown here is derived from an EMBL/GenBank/DDBJ whole genome shotgun (WGS) entry which is preliminary data.</text>
</comment>